<comment type="caution">
    <text evidence="2">The sequence shown here is derived from an EMBL/GenBank/DDBJ whole genome shotgun (WGS) entry which is preliminary data.</text>
</comment>
<organism evidence="2 3">
    <name type="scientific">Pantoea latae</name>
    <dbReference type="NCBI Taxonomy" id="1964541"/>
    <lineage>
        <taxon>Bacteria</taxon>
        <taxon>Pseudomonadati</taxon>
        <taxon>Pseudomonadota</taxon>
        <taxon>Gammaproteobacteria</taxon>
        <taxon>Enterobacterales</taxon>
        <taxon>Erwiniaceae</taxon>
        <taxon>Pantoea</taxon>
    </lineage>
</organism>
<dbReference type="Pfam" id="PF23961">
    <property type="entry name" value="Phage_tail_terminator_9"/>
    <property type="match status" value="1"/>
</dbReference>
<keyword evidence="3" id="KW-1185">Reference proteome</keyword>
<feature type="domain" description="Phage neck terminator protein gp12-like" evidence="1">
    <location>
        <begin position="23"/>
        <end position="179"/>
    </location>
</feature>
<proteinExistence type="predicted"/>
<dbReference type="Proteomes" id="UP000192769">
    <property type="component" value="Unassembled WGS sequence"/>
</dbReference>
<protein>
    <recommendedName>
        <fullName evidence="1">Phage neck terminator protein gp12-like domain-containing protein</fullName>
    </recommendedName>
</protein>
<accession>A0A1V9DJ99</accession>
<name>A0A1V9DJ99_9GAMM</name>
<sequence>MSNSSTSAGYLTPVSASQAYDEALERELSQWVRALSGLPAGVVRPRWTAIQAAIPAADVDWCGFGIIGFTADNAPAFVRQTDDSNQLWRHEVIETLASFYGPQSQSIATLFRDGLSVEQNNETLKTNELSLADYSELTAFPELINKQWVRRYDITVRLRRKVIRDYGIKSLVSAPVSFFGD</sequence>
<reference evidence="2 3" key="1">
    <citation type="submission" date="2017-02" db="EMBL/GenBank/DDBJ databases">
        <title>Whole genome shotgun sequence of Pantoea agglomerans strain AS1 isolated from a cycad, Zamia floridana in Central Florida, USA.</title>
        <authorList>
            <person name="Lata P."/>
            <person name="Govindarajan S."/>
            <person name="Qi F."/>
            <person name="Li J.-L."/>
            <person name="Maurya S.K."/>
            <person name="Sahoo M.K."/>
        </authorList>
    </citation>
    <scope>NUCLEOTIDE SEQUENCE [LARGE SCALE GENOMIC DNA]</scope>
    <source>
        <strain evidence="2 3">AS1</strain>
    </source>
</reference>
<dbReference type="AlphaFoldDB" id="A0A1V9DJ99"/>
<evidence type="ECO:0000313" key="3">
    <source>
        <dbReference type="Proteomes" id="UP000192769"/>
    </source>
</evidence>
<dbReference type="InterPro" id="IPR057087">
    <property type="entry name" value="Gp12-like"/>
</dbReference>
<evidence type="ECO:0000313" key="2">
    <source>
        <dbReference type="EMBL" id="OQP33930.1"/>
    </source>
</evidence>
<gene>
    <name evidence="2" type="ORF">B2J69_10145</name>
</gene>
<dbReference type="EMBL" id="MWUE01000015">
    <property type="protein sequence ID" value="OQP33930.1"/>
    <property type="molecule type" value="Genomic_DNA"/>
</dbReference>
<evidence type="ECO:0000259" key="1">
    <source>
        <dbReference type="Pfam" id="PF23961"/>
    </source>
</evidence>